<evidence type="ECO:0000256" key="3">
    <source>
        <dbReference type="ARBA" id="ARBA00022801"/>
    </source>
</evidence>
<dbReference type="InterPro" id="IPR001579">
    <property type="entry name" value="Glyco_hydro_18_chit_AS"/>
</dbReference>
<dbReference type="EMBL" id="CATQJA010002665">
    <property type="protein sequence ID" value="CAJ0583274.1"/>
    <property type="molecule type" value="Genomic_DNA"/>
</dbReference>
<dbReference type="Gene3D" id="3.20.20.80">
    <property type="entry name" value="Glycosidases"/>
    <property type="match status" value="1"/>
</dbReference>
<dbReference type="GO" id="GO:0005975">
    <property type="term" value="P:carbohydrate metabolic process"/>
    <property type="evidence" value="ECO:0007669"/>
    <property type="project" value="InterPro"/>
</dbReference>
<dbReference type="Pfam" id="PF01607">
    <property type="entry name" value="CBM_14"/>
    <property type="match status" value="1"/>
</dbReference>
<dbReference type="PROSITE" id="PS51910">
    <property type="entry name" value="GH18_2"/>
    <property type="match status" value="1"/>
</dbReference>
<dbReference type="InterPro" id="IPR029070">
    <property type="entry name" value="Chitinase_insertion_sf"/>
</dbReference>
<dbReference type="GO" id="GO:0005576">
    <property type="term" value="C:extracellular region"/>
    <property type="evidence" value="ECO:0007669"/>
    <property type="project" value="InterPro"/>
</dbReference>
<dbReference type="PROSITE" id="PS01095">
    <property type="entry name" value="GH18_1"/>
    <property type="match status" value="1"/>
</dbReference>
<feature type="signal peptide" evidence="7">
    <location>
        <begin position="1"/>
        <end position="17"/>
    </location>
</feature>
<evidence type="ECO:0000256" key="4">
    <source>
        <dbReference type="ARBA" id="ARBA00023157"/>
    </source>
</evidence>
<dbReference type="InterPro" id="IPR050314">
    <property type="entry name" value="Glycosyl_Hydrlase_18"/>
</dbReference>
<dbReference type="Proteomes" id="UP001177023">
    <property type="component" value="Unassembled WGS sequence"/>
</dbReference>
<protein>
    <recommendedName>
        <fullName evidence="12">Chitinase</fullName>
    </recommendedName>
</protein>
<evidence type="ECO:0008006" key="12">
    <source>
        <dbReference type="Google" id="ProtNLM"/>
    </source>
</evidence>
<feature type="domain" description="Chitin-binding type-2" evidence="8">
    <location>
        <begin position="442"/>
        <end position="497"/>
    </location>
</feature>
<dbReference type="SMART" id="SM00636">
    <property type="entry name" value="Glyco_18"/>
    <property type="match status" value="1"/>
</dbReference>
<comment type="caution">
    <text evidence="10">The sequence shown here is derived from an EMBL/GenBank/DDBJ whole genome shotgun (WGS) entry which is preliminary data.</text>
</comment>
<dbReference type="AlphaFoldDB" id="A0AA36D8W8"/>
<evidence type="ECO:0000313" key="10">
    <source>
        <dbReference type="EMBL" id="CAJ0583274.1"/>
    </source>
</evidence>
<evidence type="ECO:0000256" key="7">
    <source>
        <dbReference type="SAM" id="SignalP"/>
    </source>
</evidence>
<feature type="domain" description="GH18" evidence="9">
    <location>
        <begin position="33"/>
        <end position="404"/>
    </location>
</feature>
<keyword evidence="4" id="KW-1015">Disulfide bond</keyword>
<dbReference type="SUPFAM" id="SSF57625">
    <property type="entry name" value="Invertebrate chitin-binding proteins"/>
    <property type="match status" value="1"/>
</dbReference>
<dbReference type="Gene3D" id="3.10.50.10">
    <property type="match status" value="1"/>
</dbReference>
<dbReference type="PROSITE" id="PS50940">
    <property type="entry name" value="CHIT_BIND_II"/>
    <property type="match status" value="1"/>
</dbReference>
<evidence type="ECO:0000259" key="9">
    <source>
        <dbReference type="PROSITE" id="PS51910"/>
    </source>
</evidence>
<dbReference type="InterPro" id="IPR011583">
    <property type="entry name" value="Chitinase_II/V-like_cat"/>
</dbReference>
<dbReference type="FunFam" id="3.10.50.10:FF:000008">
    <property type="entry name" value="Chitinase 11"/>
    <property type="match status" value="1"/>
</dbReference>
<sequence length="497" mass="54369">MRLLLVSLAILVVTALGHTLKSAEPRELAGQQYIRPCYFTNWAQYRQGRGKYKPENYAVGLCTHILYAFGWMNEDFTVKAYDPSDLPSDWGGPGQYALVNQLKNIDSNLKTLLSFGGWSFGTRLFEGMSNDPTNRATFINSVIRFVRKYDFDGIDIDWEYPTGHTSQYSALLKELRAAVQAEARLSGKPALLMTAAVAAGASNMDAYDAKAMADPLDFINLMSYDFWGAWDGETGMNSPLFTRDGLSGGKEKWNVDWAASEWARRGMPKNKIVIGVGTYGRGWSLANAANVQPGSTGNQAAPALPFSGQAGIGSYYELCEFLAKGATRYWHDQHQVPWLIYQNQWWSYDDAQSVKAKTDYIKKNGFGGAMVWTLDLDDFNGQCTGANGQIFPLIGLIAKELAGIDIHGINGTMGPVPTVGPTQPGPTGGPIPTKGPNPTGGAFTCAGKPDGFYQDPADCAAFWRCVNGQPIHFQCPAGTYWHEDELDCNYGKPPGCV</sequence>
<keyword evidence="11" id="KW-1185">Reference proteome</keyword>
<keyword evidence="2" id="KW-0147">Chitin-binding</keyword>
<dbReference type="InterPro" id="IPR002557">
    <property type="entry name" value="Chitin-bd_dom"/>
</dbReference>
<proteinExistence type="inferred from homology"/>
<dbReference type="PANTHER" id="PTHR11177:SF400">
    <property type="entry name" value="ENDOCHITINASE-RELATED"/>
    <property type="match status" value="1"/>
</dbReference>
<comment type="similarity">
    <text evidence="1">Belongs to the glycosyl hydrolase 18 family. Chitinase class II subfamily.</text>
</comment>
<dbReference type="InterPro" id="IPR017853">
    <property type="entry name" value="GH"/>
</dbReference>
<dbReference type="Gene3D" id="2.170.140.10">
    <property type="entry name" value="Chitin binding domain"/>
    <property type="match status" value="1"/>
</dbReference>
<dbReference type="SUPFAM" id="SSF51445">
    <property type="entry name" value="(Trans)glycosidases"/>
    <property type="match status" value="1"/>
</dbReference>
<dbReference type="SUPFAM" id="SSF54556">
    <property type="entry name" value="Chitinase insertion domain"/>
    <property type="match status" value="1"/>
</dbReference>
<gene>
    <name evidence="10" type="ORF">MSPICULIGERA_LOCUS21362</name>
</gene>
<organism evidence="10 11">
    <name type="scientific">Mesorhabditis spiculigera</name>
    <dbReference type="NCBI Taxonomy" id="96644"/>
    <lineage>
        <taxon>Eukaryota</taxon>
        <taxon>Metazoa</taxon>
        <taxon>Ecdysozoa</taxon>
        <taxon>Nematoda</taxon>
        <taxon>Chromadorea</taxon>
        <taxon>Rhabditida</taxon>
        <taxon>Rhabditina</taxon>
        <taxon>Rhabditomorpha</taxon>
        <taxon>Rhabditoidea</taxon>
        <taxon>Rhabditidae</taxon>
        <taxon>Mesorhabditinae</taxon>
        <taxon>Mesorhabditis</taxon>
    </lineage>
</organism>
<feature type="chain" id="PRO_5041434998" description="Chitinase" evidence="7">
    <location>
        <begin position="18"/>
        <end position="497"/>
    </location>
</feature>
<evidence type="ECO:0000313" key="11">
    <source>
        <dbReference type="Proteomes" id="UP001177023"/>
    </source>
</evidence>
<dbReference type="InterPro" id="IPR036508">
    <property type="entry name" value="Chitin-bd_dom_sf"/>
</dbReference>
<evidence type="ECO:0000256" key="5">
    <source>
        <dbReference type="ARBA" id="ARBA00023295"/>
    </source>
</evidence>
<reference evidence="10" key="1">
    <citation type="submission" date="2023-06" db="EMBL/GenBank/DDBJ databases">
        <authorList>
            <person name="Delattre M."/>
        </authorList>
    </citation>
    <scope>NUCLEOTIDE SEQUENCE</scope>
    <source>
        <strain evidence="10">AF72</strain>
    </source>
</reference>
<evidence type="ECO:0000256" key="2">
    <source>
        <dbReference type="ARBA" id="ARBA00022669"/>
    </source>
</evidence>
<keyword evidence="5 6" id="KW-0326">Glycosidase</keyword>
<dbReference type="GO" id="GO:0004568">
    <property type="term" value="F:chitinase activity"/>
    <property type="evidence" value="ECO:0007669"/>
    <property type="project" value="UniProtKB-ARBA"/>
</dbReference>
<dbReference type="GO" id="GO:0006032">
    <property type="term" value="P:chitin catabolic process"/>
    <property type="evidence" value="ECO:0007669"/>
    <property type="project" value="TreeGrafter"/>
</dbReference>
<dbReference type="SMART" id="SM00494">
    <property type="entry name" value="ChtBD2"/>
    <property type="match status" value="1"/>
</dbReference>
<accession>A0AA36D8W8</accession>
<evidence type="ECO:0000256" key="1">
    <source>
        <dbReference type="ARBA" id="ARBA00009121"/>
    </source>
</evidence>
<dbReference type="Pfam" id="PF00704">
    <property type="entry name" value="Glyco_hydro_18"/>
    <property type="match status" value="1"/>
</dbReference>
<dbReference type="GO" id="GO:0008061">
    <property type="term" value="F:chitin binding"/>
    <property type="evidence" value="ECO:0007669"/>
    <property type="project" value="UniProtKB-KW"/>
</dbReference>
<dbReference type="InterPro" id="IPR001223">
    <property type="entry name" value="Glyco_hydro18_cat"/>
</dbReference>
<evidence type="ECO:0000259" key="8">
    <source>
        <dbReference type="PROSITE" id="PS50940"/>
    </source>
</evidence>
<keyword evidence="7" id="KW-0732">Signal</keyword>
<feature type="non-terminal residue" evidence="10">
    <location>
        <position position="497"/>
    </location>
</feature>
<evidence type="ECO:0000256" key="6">
    <source>
        <dbReference type="RuleBase" id="RU000489"/>
    </source>
</evidence>
<keyword evidence="3 6" id="KW-0378">Hydrolase</keyword>
<dbReference type="PANTHER" id="PTHR11177">
    <property type="entry name" value="CHITINASE"/>
    <property type="match status" value="1"/>
</dbReference>
<name>A0AA36D8W8_9BILA</name>